<proteinExistence type="predicted"/>
<keyword evidence="1" id="KW-1133">Transmembrane helix</keyword>
<keyword evidence="1" id="KW-0812">Transmembrane</keyword>
<dbReference type="EMBL" id="OY726395">
    <property type="protein sequence ID" value="CAJ1580781.1"/>
    <property type="molecule type" value="Genomic_DNA"/>
</dbReference>
<evidence type="ECO:0000259" key="2">
    <source>
        <dbReference type="Pfam" id="PF01757"/>
    </source>
</evidence>
<feature type="transmembrane region" description="Helical" evidence="1">
    <location>
        <begin position="100"/>
        <end position="118"/>
    </location>
</feature>
<sequence>MTLSQDRDVQGGLEQVSTVDRVASLTGVRAVAALLVVLTHAAYTTGMYPQGYLGLVYSRMEIGVPIFFALSGFLLFRPWVRAVAANRPAPSVRRYAWHRVRRIMPAYVVTVLLAYLVYHFRTAGPNPGHTWEGLFRNLTLTQLYTDNYVYSYLHQGLTQMWSLAVEVSFYAVLPALAYLLLVVLCRRRWRPWLLLAALAALGLITPLWLAFVHDSHWLPDGAPLWLPTYLLWFLGGMALAVLQSMGVRCYGFVAVPLALICYFIASTPIAGEPTTSPKELSEAIVKAVFYAVIAALVLAPPALGDQRGWYNRFLASRPMVWLGEISYEIFLVHLVLMEIAMVEILQKPVYTGSMAGLFVATMALTIPVAWLLHRFTRVR</sequence>
<feature type="transmembrane region" description="Helical" evidence="1">
    <location>
        <begin position="283"/>
        <end position="304"/>
    </location>
</feature>
<dbReference type="EC" id="2.3.-.-" evidence="3"/>
<dbReference type="PANTHER" id="PTHR23028">
    <property type="entry name" value="ACETYLTRANSFERASE"/>
    <property type="match status" value="1"/>
</dbReference>
<name>A0ABM9MB05_9MYCO</name>
<gene>
    <name evidence="3" type="ORF">MU0050_001214</name>
</gene>
<feature type="transmembrane region" description="Helical" evidence="1">
    <location>
        <begin position="21"/>
        <end position="42"/>
    </location>
</feature>
<feature type="transmembrane region" description="Helical" evidence="1">
    <location>
        <begin position="192"/>
        <end position="212"/>
    </location>
</feature>
<feature type="transmembrane region" description="Helical" evidence="1">
    <location>
        <begin position="167"/>
        <end position="185"/>
    </location>
</feature>
<keyword evidence="4" id="KW-1185">Reference proteome</keyword>
<dbReference type="Pfam" id="PF01757">
    <property type="entry name" value="Acyl_transf_3"/>
    <property type="match status" value="1"/>
</dbReference>
<dbReference type="GO" id="GO:0016746">
    <property type="term" value="F:acyltransferase activity"/>
    <property type="evidence" value="ECO:0007669"/>
    <property type="project" value="UniProtKB-KW"/>
</dbReference>
<keyword evidence="1" id="KW-0472">Membrane</keyword>
<feature type="transmembrane region" description="Helical" evidence="1">
    <location>
        <begin position="62"/>
        <end position="80"/>
    </location>
</feature>
<feature type="transmembrane region" description="Helical" evidence="1">
    <location>
        <begin position="249"/>
        <end position="271"/>
    </location>
</feature>
<dbReference type="RefSeq" id="WP_316515183.1">
    <property type="nucleotide sequence ID" value="NZ_OY726395.1"/>
</dbReference>
<evidence type="ECO:0000313" key="3">
    <source>
        <dbReference type="EMBL" id="CAJ1580781.1"/>
    </source>
</evidence>
<keyword evidence="3" id="KW-0012">Acyltransferase</keyword>
<dbReference type="PANTHER" id="PTHR23028:SF53">
    <property type="entry name" value="ACYL_TRANSF_3 DOMAIN-CONTAINING PROTEIN"/>
    <property type="match status" value="1"/>
</dbReference>
<feature type="transmembrane region" description="Helical" evidence="1">
    <location>
        <begin position="224"/>
        <end position="242"/>
    </location>
</feature>
<reference evidence="3 4" key="1">
    <citation type="submission" date="2023-08" db="EMBL/GenBank/DDBJ databases">
        <authorList>
            <person name="Folkvardsen B D."/>
            <person name="Norman A."/>
        </authorList>
    </citation>
    <scope>NUCLEOTIDE SEQUENCE [LARGE SCALE GENOMIC DNA]</scope>
    <source>
        <strain evidence="3 4">Mu0050</strain>
    </source>
</reference>
<dbReference type="InterPro" id="IPR002656">
    <property type="entry name" value="Acyl_transf_3_dom"/>
</dbReference>
<feature type="transmembrane region" description="Helical" evidence="1">
    <location>
        <begin position="351"/>
        <end position="372"/>
    </location>
</feature>
<keyword evidence="3" id="KW-0808">Transferase</keyword>
<feature type="domain" description="Acyltransferase 3" evidence="2">
    <location>
        <begin position="23"/>
        <end position="373"/>
    </location>
</feature>
<dbReference type="Proteomes" id="UP001190466">
    <property type="component" value="Chromosome"/>
</dbReference>
<evidence type="ECO:0000313" key="4">
    <source>
        <dbReference type="Proteomes" id="UP001190466"/>
    </source>
</evidence>
<dbReference type="InterPro" id="IPR050879">
    <property type="entry name" value="Acyltransferase_3"/>
</dbReference>
<evidence type="ECO:0000256" key="1">
    <source>
        <dbReference type="SAM" id="Phobius"/>
    </source>
</evidence>
<accession>A0ABM9MB05</accession>
<protein>
    <submittedName>
        <fullName evidence="3">Acyltransferase</fullName>
        <ecNumber evidence="3">2.3.-.-</ecNumber>
    </submittedName>
</protein>
<organism evidence="3 4">
    <name type="scientific">[Mycobacterium] wendilense</name>
    <dbReference type="NCBI Taxonomy" id="3064284"/>
    <lineage>
        <taxon>Bacteria</taxon>
        <taxon>Bacillati</taxon>
        <taxon>Actinomycetota</taxon>
        <taxon>Actinomycetes</taxon>
        <taxon>Mycobacteriales</taxon>
        <taxon>Mycobacteriaceae</taxon>
        <taxon>Mycolicibacter</taxon>
    </lineage>
</organism>